<feature type="compositionally biased region" description="Polar residues" evidence="1">
    <location>
        <begin position="82"/>
        <end position="92"/>
    </location>
</feature>
<reference evidence="2" key="1">
    <citation type="submission" date="2020-03" db="EMBL/GenBank/DDBJ databases">
        <title>A high-quality chromosome-level genome assembly of a woody plant with both climbing and erect habits, Rhamnella rubrinervis.</title>
        <authorList>
            <person name="Lu Z."/>
            <person name="Yang Y."/>
            <person name="Zhu X."/>
            <person name="Sun Y."/>
        </authorList>
    </citation>
    <scope>NUCLEOTIDE SEQUENCE</scope>
    <source>
        <strain evidence="2">BYM</strain>
        <tissue evidence="2">Leaf</tissue>
    </source>
</reference>
<sequence length="108" mass="11995">MGPNSHRAHPSKSPPSIQKPIAERHCETSRKVVDRSEPQVNPGDRIASKNGKIEHLGSEADRGGISERVDFPKRRRKRKQMNPCSSTSSQLTRKALLKVTGFSDPNPD</sequence>
<comment type="caution">
    <text evidence="2">The sequence shown here is derived from an EMBL/GenBank/DDBJ whole genome shotgun (WGS) entry which is preliminary data.</text>
</comment>
<proteinExistence type="predicted"/>
<dbReference type="EMBL" id="VOIH02000010">
    <property type="protein sequence ID" value="KAF3435590.1"/>
    <property type="molecule type" value="Genomic_DNA"/>
</dbReference>
<dbReference type="AlphaFoldDB" id="A0A8K0DQW7"/>
<organism evidence="2 3">
    <name type="scientific">Rhamnella rubrinervis</name>
    <dbReference type="NCBI Taxonomy" id="2594499"/>
    <lineage>
        <taxon>Eukaryota</taxon>
        <taxon>Viridiplantae</taxon>
        <taxon>Streptophyta</taxon>
        <taxon>Embryophyta</taxon>
        <taxon>Tracheophyta</taxon>
        <taxon>Spermatophyta</taxon>
        <taxon>Magnoliopsida</taxon>
        <taxon>eudicotyledons</taxon>
        <taxon>Gunneridae</taxon>
        <taxon>Pentapetalae</taxon>
        <taxon>rosids</taxon>
        <taxon>fabids</taxon>
        <taxon>Rosales</taxon>
        <taxon>Rhamnaceae</taxon>
        <taxon>rhamnoid group</taxon>
        <taxon>Rhamneae</taxon>
        <taxon>Rhamnella</taxon>
    </lineage>
</organism>
<evidence type="ECO:0000313" key="3">
    <source>
        <dbReference type="Proteomes" id="UP000796880"/>
    </source>
</evidence>
<dbReference type="Proteomes" id="UP000796880">
    <property type="component" value="Unassembled WGS sequence"/>
</dbReference>
<evidence type="ECO:0000256" key="1">
    <source>
        <dbReference type="SAM" id="MobiDB-lite"/>
    </source>
</evidence>
<keyword evidence="3" id="KW-1185">Reference proteome</keyword>
<gene>
    <name evidence="2" type="ORF">FNV43_RR22681</name>
</gene>
<feature type="compositionally biased region" description="Basic and acidic residues" evidence="1">
    <location>
        <begin position="51"/>
        <end position="72"/>
    </location>
</feature>
<name>A0A8K0DQW7_9ROSA</name>
<feature type="compositionally biased region" description="Basic and acidic residues" evidence="1">
    <location>
        <begin position="21"/>
        <end position="37"/>
    </location>
</feature>
<feature type="region of interest" description="Disordered" evidence="1">
    <location>
        <begin position="1"/>
        <end position="108"/>
    </location>
</feature>
<protein>
    <submittedName>
        <fullName evidence="2">Uncharacterized protein</fullName>
    </submittedName>
</protein>
<accession>A0A8K0DQW7</accession>
<feature type="compositionally biased region" description="Basic residues" evidence="1">
    <location>
        <begin position="1"/>
        <end position="10"/>
    </location>
</feature>
<evidence type="ECO:0000313" key="2">
    <source>
        <dbReference type="EMBL" id="KAF3435590.1"/>
    </source>
</evidence>